<organism evidence="9 10">
    <name type="scientific">Paraburkholderia azotifigens</name>
    <dbReference type="NCBI Taxonomy" id="2057004"/>
    <lineage>
        <taxon>Bacteria</taxon>
        <taxon>Pseudomonadati</taxon>
        <taxon>Pseudomonadota</taxon>
        <taxon>Betaproteobacteria</taxon>
        <taxon>Burkholderiales</taxon>
        <taxon>Burkholderiaceae</taxon>
        <taxon>Paraburkholderia</taxon>
    </lineage>
</organism>
<feature type="domain" description="O-methyltransferase C-terminal" evidence="6">
    <location>
        <begin position="126"/>
        <end position="335"/>
    </location>
</feature>
<evidence type="ECO:0000256" key="5">
    <source>
        <dbReference type="SAM" id="MobiDB-lite"/>
    </source>
</evidence>
<dbReference type="InterPro" id="IPR001077">
    <property type="entry name" value="COMT_C"/>
</dbReference>
<dbReference type="PANTHER" id="PTHR43712:SF2">
    <property type="entry name" value="O-METHYLTRANSFERASE CICE"/>
    <property type="match status" value="1"/>
</dbReference>
<proteinExistence type="predicted"/>
<evidence type="ECO:0000313" key="10">
    <source>
        <dbReference type="Proteomes" id="UP000321776"/>
    </source>
</evidence>
<feature type="domain" description="O-methyltransferase dimerisation" evidence="7">
    <location>
        <begin position="29"/>
        <end position="103"/>
    </location>
</feature>
<gene>
    <name evidence="9" type="ORF">FRZ40_42700</name>
    <name evidence="8" type="ORF">V4C56_16200</name>
</gene>
<keyword evidence="11" id="KW-1185">Reference proteome</keyword>
<dbReference type="AlphaFoldDB" id="A0A5C6V827"/>
<dbReference type="PIRSF" id="PIRSF005739">
    <property type="entry name" value="O-mtase"/>
    <property type="match status" value="1"/>
</dbReference>
<reference evidence="9" key="2">
    <citation type="submission" date="2019-08" db="EMBL/GenBank/DDBJ databases">
        <authorList>
            <person name="Im W.-T."/>
        </authorList>
    </citation>
    <scope>NUCLEOTIDE SEQUENCE</scope>
    <source>
        <strain evidence="9">NF 2-5-3</strain>
    </source>
</reference>
<dbReference type="GO" id="GO:0032259">
    <property type="term" value="P:methylation"/>
    <property type="evidence" value="ECO:0007669"/>
    <property type="project" value="UniProtKB-KW"/>
</dbReference>
<evidence type="ECO:0000256" key="2">
    <source>
        <dbReference type="ARBA" id="ARBA00022679"/>
    </source>
</evidence>
<evidence type="ECO:0000256" key="1">
    <source>
        <dbReference type="ARBA" id="ARBA00022603"/>
    </source>
</evidence>
<dbReference type="Proteomes" id="UP000321776">
    <property type="component" value="Unassembled WGS sequence"/>
</dbReference>
<dbReference type="InterPro" id="IPR036388">
    <property type="entry name" value="WH-like_DNA-bd_sf"/>
</dbReference>
<dbReference type="Gene3D" id="1.10.10.10">
    <property type="entry name" value="Winged helix-like DNA-binding domain superfamily/Winged helix DNA-binding domain"/>
    <property type="match status" value="1"/>
</dbReference>
<dbReference type="Pfam" id="PF08100">
    <property type="entry name" value="Dimerisation"/>
    <property type="match status" value="1"/>
</dbReference>
<dbReference type="InterPro" id="IPR016461">
    <property type="entry name" value="COMT-like"/>
</dbReference>
<dbReference type="InterPro" id="IPR012967">
    <property type="entry name" value="COMT_dimerisation"/>
</dbReference>
<name>A0A5C6V827_9BURK</name>
<evidence type="ECO:0000259" key="7">
    <source>
        <dbReference type="Pfam" id="PF08100"/>
    </source>
</evidence>
<evidence type="ECO:0000256" key="3">
    <source>
        <dbReference type="ARBA" id="ARBA00022691"/>
    </source>
</evidence>
<feature type="active site" description="Proton acceptor" evidence="4">
    <location>
        <position position="262"/>
    </location>
</feature>
<dbReference type="Pfam" id="PF00891">
    <property type="entry name" value="Methyltransf_2"/>
    <property type="match status" value="1"/>
</dbReference>
<dbReference type="InterPro" id="IPR036390">
    <property type="entry name" value="WH_DNA-bd_sf"/>
</dbReference>
<keyword evidence="3" id="KW-0949">S-adenosyl-L-methionine</keyword>
<protein>
    <submittedName>
        <fullName evidence="9">Methyltransferase</fullName>
    </submittedName>
</protein>
<dbReference type="RefSeq" id="WP_147238299.1">
    <property type="nucleotide sequence ID" value="NZ_JAZHFZ010000008.1"/>
</dbReference>
<dbReference type="GO" id="GO:0046983">
    <property type="term" value="F:protein dimerization activity"/>
    <property type="evidence" value="ECO:0007669"/>
    <property type="project" value="InterPro"/>
</dbReference>
<keyword evidence="1 9" id="KW-0489">Methyltransferase</keyword>
<sequence length="353" mass="38788">MARTPDTEQQAPRADHAADAAPSPEHILQVAMGFWASKTLLSAVELKLFTHLARGPQNATQLTETLGLHPRPALDFLDALVALNVLNRVDGVYSNTRDADVFLDQEKPAYIGGLLEMANSRLYPFWGSLTEALRTGAPQNESKHGGNVFEAIYSDEARLRTFLHAMSGVSLGAARAIAQQFPWRNYRTFIDIGTAQGALPVQIALAHPHLTGGGFDLPPVGPVFEEYVASQGLQERLKFHAGNFFDDPCPGADVLVMGHILHDWDLDQKRTLLRKCHDALPEGGCLIVYDAMIDDDRRHNAFGLLMSLNMLIETRGGFDYTGAQCIEWMREAGFRDVRVEPLAGADSMAVGIR</sequence>
<dbReference type="GO" id="GO:0008171">
    <property type="term" value="F:O-methyltransferase activity"/>
    <property type="evidence" value="ECO:0007669"/>
    <property type="project" value="InterPro"/>
</dbReference>
<feature type="region of interest" description="Disordered" evidence="5">
    <location>
        <begin position="1"/>
        <end position="22"/>
    </location>
</feature>
<keyword evidence="2 9" id="KW-0808">Transferase</keyword>
<dbReference type="PANTHER" id="PTHR43712">
    <property type="entry name" value="PUTATIVE (AFU_ORTHOLOGUE AFUA_4G14580)-RELATED"/>
    <property type="match status" value="1"/>
</dbReference>
<dbReference type="Gene3D" id="3.40.50.150">
    <property type="entry name" value="Vaccinia Virus protein VP39"/>
    <property type="match status" value="1"/>
</dbReference>
<dbReference type="SUPFAM" id="SSF46785">
    <property type="entry name" value="Winged helix' DNA-binding domain"/>
    <property type="match status" value="1"/>
</dbReference>
<reference evidence="8 11" key="3">
    <citation type="submission" date="2024-01" db="EMBL/GenBank/DDBJ databases">
        <title>The diversity of rhizobia nodulating Mimosa spp. in eleven states of Brazil covering several biomes is determined by host plant, location, and edaphic factors.</title>
        <authorList>
            <person name="Rouws L."/>
            <person name="Barauna A."/>
            <person name="Beukes C."/>
            <person name="De Faria S.M."/>
            <person name="Gross E."/>
            <person name="Dos Reis Junior F.B."/>
            <person name="Simon M."/>
            <person name="Maluk M."/>
            <person name="Odee D.W."/>
            <person name="Kenicer G."/>
            <person name="Young J.P.W."/>
            <person name="Reis V.M."/>
            <person name="Zilli J."/>
            <person name="James E.K."/>
        </authorList>
    </citation>
    <scope>NUCLEOTIDE SEQUENCE [LARGE SCALE GENOMIC DNA]</scope>
    <source>
        <strain evidence="8 11">JPY530</strain>
    </source>
</reference>
<reference evidence="9 10" key="1">
    <citation type="journal article" date="2018" name="Int. J. Syst. Evol. Microbiol.">
        <title>Paraburkholderia azotifigens sp. nov., a nitrogen-fixing bacterium isolated from paddy soil.</title>
        <authorList>
            <person name="Choi G.M."/>
            <person name="Im W.T."/>
        </authorList>
    </citation>
    <scope>NUCLEOTIDE SEQUENCE [LARGE SCALE GENOMIC DNA]</scope>
    <source>
        <strain evidence="9 10">NF 2-5-3</strain>
    </source>
</reference>
<comment type="caution">
    <text evidence="9">The sequence shown here is derived from an EMBL/GenBank/DDBJ whole genome shotgun (WGS) entry which is preliminary data.</text>
</comment>
<dbReference type="EMBL" id="VOQS01000005">
    <property type="protein sequence ID" value="TXC80920.1"/>
    <property type="molecule type" value="Genomic_DNA"/>
</dbReference>
<evidence type="ECO:0000259" key="6">
    <source>
        <dbReference type="Pfam" id="PF00891"/>
    </source>
</evidence>
<dbReference type="SUPFAM" id="SSF53335">
    <property type="entry name" value="S-adenosyl-L-methionine-dependent methyltransferases"/>
    <property type="match status" value="1"/>
</dbReference>
<dbReference type="InterPro" id="IPR029063">
    <property type="entry name" value="SAM-dependent_MTases_sf"/>
</dbReference>
<evidence type="ECO:0000313" key="9">
    <source>
        <dbReference type="EMBL" id="TXC80920.1"/>
    </source>
</evidence>
<evidence type="ECO:0000313" key="11">
    <source>
        <dbReference type="Proteomes" id="UP001481677"/>
    </source>
</evidence>
<dbReference type="PROSITE" id="PS51683">
    <property type="entry name" value="SAM_OMT_II"/>
    <property type="match status" value="1"/>
</dbReference>
<dbReference type="EMBL" id="JAZHGA010000010">
    <property type="protein sequence ID" value="MEM5341160.1"/>
    <property type="molecule type" value="Genomic_DNA"/>
</dbReference>
<evidence type="ECO:0000256" key="4">
    <source>
        <dbReference type="PIRSR" id="PIRSR005739-1"/>
    </source>
</evidence>
<evidence type="ECO:0000313" key="8">
    <source>
        <dbReference type="EMBL" id="MEM5341160.1"/>
    </source>
</evidence>
<accession>A0A5C6V827</accession>
<dbReference type="Proteomes" id="UP001481677">
    <property type="component" value="Unassembled WGS sequence"/>
</dbReference>